<feature type="compositionally biased region" description="Basic and acidic residues" evidence="1">
    <location>
        <begin position="422"/>
        <end position="443"/>
    </location>
</feature>
<proteinExistence type="predicted"/>
<name>A0A7S1PRK8_NEODS</name>
<evidence type="ECO:0000256" key="1">
    <source>
        <dbReference type="SAM" id="MobiDB-lite"/>
    </source>
</evidence>
<evidence type="ECO:0000313" key="2">
    <source>
        <dbReference type="EMBL" id="CAD9097130.1"/>
    </source>
</evidence>
<feature type="region of interest" description="Disordered" evidence="1">
    <location>
        <begin position="420"/>
        <end position="461"/>
    </location>
</feature>
<gene>
    <name evidence="2" type="ORF">NDES1114_LOCUS5128</name>
</gene>
<organism evidence="2">
    <name type="scientific">Neobodo designis</name>
    <name type="common">Flagellated protozoan</name>
    <name type="synonym">Bodo designis</name>
    <dbReference type="NCBI Taxonomy" id="312471"/>
    <lineage>
        <taxon>Eukaryota</taxon>
        <taxon>Discoba</taxon>
        <taxon>Euglenozoa</taxon>
        <taxon>Kinetoplastea</taxon>
        <taxon>Metakinetoplastina</taxon>
        <taxon>Neobodonida</taxon>
        <taxon>Neobodo</taxon>
    </lineage>
</organism>
<dbReference type="EMBL" id="HBGF01007574">
    <property type="protein sequence ID" value="CAD9097130.1"/>
    <property type="molecule type" value="Transcribed_RNA"/>
</dbReference>
<dbReference type="AlphaFoldDB" id="A0A7S1PRK8"/>
<reference evidence="2" key="1">
    <citation type="submission" date="2021-01" db="EMBL/GenBank/DDBJ databases">
        <authorList>
            <person name="Corre E."/>
            <person name="Pelletier E."/>
            <person name="Niang G."/>
            <person name="Scheremetjew M."/>
            <person name="Finn R."/>
            <person name="Kale V."/>
            <person name="Holt S."/>
            <person name="Cochrane G."/>
            <person name="Meng A."/>
            <person name="Brown T."/>
            <person name="Cohen L."/>
        </authorList>
    </citation>
    <scope>NUCLEOTIDE SEQUENCE</scope>
    <source>
        <strain evidence="2">CCAP 1951/1</strain>
    </source>
</reference>
<protein>
    <submittedName>
        <fullName evidence="2">Uncharacterized protein</fullName>
    </submittedName>
</protein>
<sequence>MLAPGLFADASAMSVRVFLGQSPALKVDAMLTRQMQPVFAWYTSRPRANEQGSLFLNLDGASCDTEVLARYCHTFYVRRALHQDQLDRQLSVLESGKPAKEANAGVLQALDDVASAASDRCAYEERRMAAAKQRATVPFRRELDPSAPLESWDILPMMRCVAEDETAVDVEGRARAFLPVAHVDEGLRNAQRLLLGKDPLPLDKKDVKSLARQTPGDYEKVGTVAKLRPIDVTSRARFTGEKAAAVVTDDPFTQQLWGHVFRRYATHPQFLQHISAYWPVASGMVSKAPVAAMPADLADAACRQQLLFPGHGMRLQHMYSSPQFAKQVWRTDKYVPMPRLLPLLGHTCAEDLLAGLLVDGWWAANVDALGADANPLDDGVVRAVRAFVTEHSRLHGDNLDVLLARAVDAAKTAIPPLTEEEASWKPKEMEAVRSDDDAVARLDDSDEGSSAEAVALPNETL</sequence>
<accession>A0A7S1PRK8</accession>